<name>A0A481Z043_9VIRU</name>
<organism evidence="1">
    <name type="scientific">Mimivirus LCMiAC01</name>
    <dbReference type="NCBI Taxonomy" id="2506608"/>
    <lineage>
        <taxon>Viruses</taxon>
        <taxon>Varidnaviria</taxon>
        <taxon>Bamfordvirae</taxon>
        <taxon>Nucleocytoviricota</taxon>
        <taxon>Megaviricetes</taxon>
        <taxon>Imitervirales</taxon>
        <taxon>Mimiviridae</taxon>
        <taxon>Klosneuvirinae</taxon>
    </lineage>
</organism>
<proteinExistence type="predicted"/>
<dbReference type="EMBL" id="MK500391">
    <property type="protein sequence ID" value="QBK88521.1"/>
    <property type="molecule type" value="Genomic_DNA"/>
</dbReference>
<gene>
    <name evidence="1" type="ORF">LCMiAC01_01980</name>
</gene>
<accession>A0A481Z043</accession>
<reference evidence="1" key="1">
    <citation type="journal article" date="2019" name="MBio">
        <title>Virus Genomes from Deep Sea Sediments Expand the Ocean Megavirome and Support Independent Origins of Viral Gigantism.</title>
        <authorList>
            <person name="Backstrom D."/>
            <person name="Yutin N."/>
            <person name="Jorgensen S.L."/>
            <person name="Dharamshi J."/>
            <person name="Homa F."/>
            <person name="Zaremba-Niedwiedzka K."/>
            <person name="Spang A."/>
            <person name="Wolf Y.I."/>
            <person name="Koonin E.V."/>
            <person name="Ettema T.J."/>
        </authorList>
    </citation>
    <scope>NUCLEOTIDE SEQUENCE</scope>
</reference>
<evidence type="ECO:0000313" key="1">
    <source>
        <dbReference type="EMBL" id="QBK88521.1"/>
    </source>
</evidence>
<sequence length="234" mass="27881">MTSPEFETDYTDLMEQIYINDKYSIIYTFYDHHMCGPFMRYIYLHDNKSNHDITLIRDCPVGDGTPVLFNTEFIPLLDLALNNDKNTINKKQIITLLFNLLGHIDIKTCEYIKQKYNIDINKIINPIWNNKYFNIYYEAYTYSNILKYQNKNLCLAKNCIYFKSNMSYTPDIPKKIIDKVILIDNFACIETKKYGKILVDKSLLDQYSIRMAFHNIWDKKDRILFHKFISTCCV</sequence>
<protein>
    <submittedName>
        <fullName evidence="1">Uncharacterized protein</fullName>
    </submittedName>
</protein>